<evidence type="ECO:0000256" key="1">
    <source>
        <dbReference type="SAM" id="MobiDB-lite"/>
    </source>
</evidence>
<organism evidence="2 3">
    <name type="scientific">Periplaneta americana</name>
    <name type="common">American cockroach</name>
    <name type="synonym">Blatta americana</name>
    <dbReference type="NCBI Taxonomy" id="6978"/>
    <lineage>
        <taxon>Eukaryota</taxon>
        <taxon>Metazoa</taxon>
        <taxon>Ecdysozoa</taxon>
        <taxon>Arthropoda</taxon>
        <taxon>Hexapoda</taxon>
        <taxon>Insecta</taxon>
        <taxon>Pterygota</taxon>
        <taxon>Neoptera</taxon>
        <taxon>Polyneoptera</taxon>
        <taxon>Dictyoptera</taxon>
        <taxon>Blattodea</taxon>
        <taxon>Blattoidea</taxon>
        <taxon>Blattidae</taxon>
        <taxon>Blattinae</taxon>
        <taxon>Periplaneta</taxon>
    </lineage>
</organism>
<dbReference type="EMBL" id="JAJSOF020000025">
    <property type="protein sequence ID" value="KAJ4435257.1"/>
    <property type="molecule type" value="Genomic_DNA"/>
</dbReference>
<gene>
    <name evidence="2" type="ORF">ANN_23835</name>
</gene>
<keyword evidence="3" id="KW-1185">Reference proteome</keyword>
<feature type="region of interest" description="Disordered" evidence="1">
    <location>
        <begin position="284"/>
        <end position="314"/>
    </location>
</feature>
<dbReference type="Proteomes" id="UP001148838">
    <property type="component" value="Unassembled WGS sequence"/>
</dbReference>
<evidence type="ECO:0000313" key="2">
    <source>
        <dbReference type="EMBL" id="KAJ4435257.1"/>
    </source>
</evidence>
<comment type="caution">
    <text evidence="2">The sequence shown here is derived from an EMBL/GenBank/DDBJ whole genome shotgun (WGS) entry which is preliminary data.</text>
</comment>
<protein>
    <submittedName>
        <fullName evidence="2">Uncharacterized protein</fullName>
    </submittedName>
</protein>
<evidence type="ECO:0000313" key="3">
    <source>
        <dbReference type="Proteomes" id="UP001148838"/>
    </source>
</evidence>
<accession>A0ABQ8SNI3</accession>
<proteinExistence type="predicted"/>
<reference evidence="2 3" key="1">
    <citation type="journal article" date="2022" name="Allergy">
        <title>Genome assembly and annotation of Periplaneta americana reveal a comprehensive cockroach allergen profile.</title>
        <authorList>
            <person name="Wang L."/>
            <person name="Xiong Q."/>
            <person name="Saelim N."/>
            <person name="Wang L."/>
            <person name="Nong W."/>
            <person name="Wan A.T."/>
            <person name="Shi M."/>
            <person name="Liu X."/>
            <person name="Cao Q."/>
            <person name="Hui J.H.L."/>
            <person name="Sookrung N."/>
            <person name="Leung T.F."/>
            <person name="Tungtrongchitr A."/>
            <person name="Tsui S.K.W."/>
        </authorList>
    </citation>
    <scope>NUCLEOTIDE SEQUENCE [LARGE SCALE GENOMIC DNA]</scope>
    <source>
        <strain evidence="2">PWHHKU_190912</strain>
    </source>
</reference>
<name>A0ABQ8SNI3_PERAM</name>
<sequence>MSLTSLKGRVQKLTCGVYGPFLFVRRTIRYGPYLDMLHLFLLPQLEEDNNMNIVFHQDDTPLTEPRSIIATALRNKGYSVYEEVHGISSEGSNRRIDIIAFKPPSLEGYIIDPAVRFESHERQPEEVHEAKRNIYEPSISFYKDKYHLESIVITGLMIGARGTIPRLRRSFVEENIMHLFIPQTARPAMQNCAPNAAYVTSRTTSFIPSFKATRHPHDKVACVSSDGSTRRVDIIIIDRQKDKGVILDPTIRFEMHEQQPQELYPRWNGNSGHEMGAIPKRVKELRSKSRLTRSRVTQVGDSSGSSDEGRGENKVKKQYDLRKWCGGEINREKRKLKSKRNSALSYDEEWVEHPHALCHRCVTVAQCSTHYVQRLATKGKLRGGT</sequence>